<proteinExistence type="predicted"/>
<name>B9S4F9_RICCO</name>
<dbReference type="InParanoid" id="B9S4F9"/>
<reference evidence="2" key="1">
    <citation type="journal article" date="2010" name="Nat. Biotechnol.">
        <title>Draft genome sequence of the oilseed species Ricinus communis.</title>
        <authorList>
            <person name="Chan A.P."/>
            <person name="Crabtree J."/>
            <person name="Zhao Q."/>
            <person name="Lorenzi H."/>
            <person name="Orvis J."/>
            <person name="Puiu D."/>
            <person name="Melake-Berhan A."/>
            <person name="Jones K.M."/>
            <person name="Redman J."/>
            <person name="Chen G."/>
            <person name="Cahoon E.B."/>
            <person name="Gedil M."/>
            <person name="Stanke M."/>
            <person name="Haas B.J."/>
            <person name="Wortman J.R."/>
            <person name="Fraser-Liggett C.M."/>
            <person name="Ravel J."/>
            <person name="Rabinowicz P.D."/>
        </authorList>
    </citation>
    <scope>NUCLEOTIDE SEQUENCE [LARGE SCALE GENOMIC DNA]</scope>
    <source>
        <strain evidence="2">cv. Hale</strain>
    </source>
</reference>
<evidence type="ECO:0000313" key="1">
    <source>
        <dbReference type="EMBL" id="EEF41587.1"/>
    </source>
</evidence>
<keyword evidence="2" id="KW-1185">Reference proteome</keyword>
<evidence type="ECO:0000313" key="2">
    <source>
        <dbReference type="Proteomes" id="UP000008311"/>
    </source>
</evidence>
<dbReference type="Proteomes" id="UP000008311">
    <property type="component" value="Unassembled WGS sequence"/>
</dbReference>
<protein>
    <submittedName>
        <fullName evidence="1">Uncharacterized protein</fullName>
    </submittedName>
</protein>
<organism evidence="1 2">
    <name type="scientific">Ricinus communis</name>
    <name type="common">Castor bean</name>
    <dbReference type="NCBI Taxonomy" id="3988"/>
    <lineage>
        <taxon>Eukaryota</taxon>
        <taxon>Viridiplantae</taxon>
        <taxon>Streptophyta</taxon>
        <taxon>Embryophyta</taxon>
        <taxon>Tracheophyta</taxon>
        <taxon>Spermatophyta</taxon>
        <taxon>Magnoliopsida</taxon>
        <taxon>eudicotyledons</taxon>
        <taxon>Gunneridae</taxon>
        <taxon>Pentapetalae</taxon>
        <taxon>rosids</taxon>
        <taxon>fabids</taxon>
        <taxon>Malpighiales</taxon>
        <taxon>Euphorbiaceae</taxon>
        <taxon>Acalyphoideae</taxon>
        <taxon>Acalypheae</taxon>
        <taxon>Ricinus</taxon>
    </lineage>
</organism>
<gene>
    <name evidence="1" type="ORF">RCOM_0690070</name>
</gene>
<sequence>MSKRIRVRETQKAFLEFKSLKRTGKTYKKLRSENYKAASTMAFQAPAKTPLVGPSPVKEVRAPVGVTGKSE</sequence>
<dbReference type="AlphaFoldDB" id="B9S4F9"/>
<accession>B9S4F9</accession>
<dbReference type="EMBL" id="EQ973864">
    <property type="protein sequence ID" value="EEF41587.1"/>
    <property type="molecule type" value="Genomic_DNA"/>
</dbReference>